<comment type="caution">
    <text evidence="2">The sequence shown here is derived from an EMBL/GenBank/DDBJ whole genome shotgun (WGS) entry which is preliminary data.</text>
</comment>
<evidence type="ECO:0000313" key="3">
    <source>
        <dbReference type="Proteomes" id="UP001501706"/>
    </source>
</evidence>
<sequence>MPHRLAAGTTPLATRDGVRFTLFHETRGPQVYEVDAQVLRTCFGAPDDRVDHLLTAYLAGQAEIHDVAAGVPGGPHGSVTRLGPEDFAGRQA</sequence>
<feature type="compositionally biased region" description="Basic and acidic residues" evidence="1">
    <location>
        <begin position="83"/>
        <end position="92"/>
    </location>
</feature>
<evidence type="ECO:0000256" key="1">
    <source>
        <dbReference type="SAM" id="MobiDB-lite"/>
    </source>
</evidence>
<feature type="region of interest" description="Disordered" evidence="1">
    <location>
        <begin position="69"/>
        <end position="92"/>
    </location>
</feature>
<dbReference type="Proteomes" id="UP001501706">
    <property type="component" value="Unassembled WGS sequence"/>
</dbReference>
<proteinExistence type="predicted"/>
<organism evidence="2 3">
    <name type="scientific">Pigmentiphaga daeguensis</name>
    <dbReference type="NCBI Taxonomy" id="414049"/>
    <lineage>
        <taxon>Bacteria</taxon>
        <taxon>Pseudomonadati</taxon>
        <taxon>Pseudomonadota</taxon>
        <taxon>Betaproteobacteria</taxon>
        <taxon>Burkholderiales</taxon>
        <taxon>Alcaligenaceae</taxon>
        <taxon>Pigmentiphaga</taxon>
    </lineage>
</organism>
<gene>
    <name evidence="2" type="ORF">GCM10009097_24310</name>
</gene>
<reference evidence="2 3" key="1">
    <citation type="journal article" date="2019" name="Int. J. Syst. Evol. Microbiol.">
        <title>The Global Catalogue of Microorganisms (GCM) 10K type strain sequencing project: providing services to taxonomists for standard genome sequencing and annotation.</title>
        <authorList>
            <consortium name="The Broad Institute Genomics Platform"/>
            <consortium name="The Broad Institute Genome Sequencing Center for Infectious Disease"/>
            <person name="Wu L."/>
            <person name="Ma J."/>
        </authorList>
    </citation>
    <scope>NUCLEOTIDE SEQUENCE [LARGE SCALE GENOMIC DNA]</scope>
    <source>
        <strain evidence="2 3">JCM 14330</strain>
    </source>
</reference>
<accession>A0ABN1BVA5</accession>
<dbReference type="EMBL" id="BAAAEN010000008">
    <property type="protein sequence ID" value="GAA0506395.1"/>
    <property type="molecule type" value="Genomic_DNA"/>
</dbReference>
<evidence type="ECO:0000313" key="2">
    <source>
        <dbReference type="EMBL" id="GAA0506395.1"/>
    </source>
</evidence>
<name>A0ABN1BVA5_9BURK</name>
<protein>
    <submittedName>
        <fullName evidence="2">Uncharacterized protein</fullName>
    </submittedName>
</protein>
<keyword evidence="3" id="KW-1185">Reference proteome</keyword>
<dbReference type="RefSeq" id="WP_087839392.1">
    <property type="nucleotide sequence ID" value="NZ_BAAAEN010000008.1"/>
</dbReference>